<evidence type="ECO:0000313" key="1">
    <source>
        <dbReference type="EMBL" id="TJZ99600.1"/>
    </source>
</evidence>
<evidence type="ECO:0000313" key="2">
    <source>
        <dbReference type="Proteomes" id="UP000305778"/>
    </source>
</evidence>
<dbReference type="AlphaFoldDB" id="A0A4U0RXP8"/>
<dbReference type="Pfam" id="PF05534">
    <property type="entry name" value="HicB"/>
    <property type="match status" value="1"/>
</dbReference>
<dbReference type="Proteomes" id="UP000305778">
    <property type="component" value="Unassembled WGS sequence"/>
</dbReference>
<keyword evidence="2" id="KW-1185">Reference proteome</keyword>
<accession>A0A4U0RXP8</accession>
<dbReference type="EMBL" id="SUMC01000101">
    <property type="protein sequence ID" value="TJZ99600.1"/>
    <property type="molecule type" value="Genomic_DNA"/>
</dbReference>
<comment type="caution">
    <text evidence="1">The sequence shown here is derived from an EMBL/GenBank/DDBJ whole genome shotgun (WGS) entry which is preliminary data.</text>
</comment>
<dbReference type="InterPro" id="IPR008651">
    <property type="entry name" value="Uncharacterised_HicB"/>
</dbReference>
<gene>
    <name evidence="1" type="ORF">FCI23_45140</name>
</gene>
<organism evidence="1 2">
    <name type="scientific">Actinacidiphila oryziradicis</name>
    <dbReference type="NCBI Taxonomy" id="2571141"/>
    <lineage>
        <taxon>Bacteria</taxon>
        <taxon>Bacillati</taxon>
        <taxon>Actinomycetota</taxon>
        <taxon>Actinomycetes</taxon>
        <taxon>Kitasatosporales</taxon>
        <taxon>Streptomycetaceae</taxon>
        <taxon>Actinacidiphila</taxon>
    </lineage>
</organism>
<proteinExistence type="predicted"/>
<dbReference type="RefSeq" id="WP_136729853.1">
    <property type="nucleotide sequence ID" value="NZ_SUMC01000101.1"/>
</dbReference>
<dbReference type="OrthoDB" id="3855023at2"/>
<reference evidence="1 2" key="1">
    <citation type="submission" date="2019-04" db="EMBL/GenBank/DDBJ databases">
        <title>Streptomyces oryziradicis sp. nov., a novel actinomycete isolated from rhizosphere soil of rice (Oryza sativa L.).</title>
        <authorList>
            <person name="Li C."/>
        </authorList>
    </citation>
    <scope>NUCLEOTIDE SEQUENCE [LARGE SCALE GENOMIC DNA]</scope>
    <source>
        <strain evidence="1 2">NEAU-C40</strain>
    </source>
</reference>
<name>A0A4U0RXP8_9ACTN</name>
<sequence>MANPQTNLRLAPETLEAAKEAAKTRGIPLNEYVERLITEDVSGVRGRGMAAAQRIIEDFGSFLDGLEQELDQRAPRSSGSAAA</sequence>
<protein>
    <submittedName>
        <fullName evidence="1">Toxin-antitoxin system HicB family antitoxin</fullName>
    </submittedName>
</protein>